<sequence>MELKMFNFIEEVIGCLEEINDELQDKAKDLEIYFEKLLENNNDGDIKVNSRVKSSSSLREKIIRNNYYKKYKSGEEVISNLSDLIGVRVECRFIEDEMVIFKILKKLFNKRNADGYYYNELNENIRLELTGKQPQEQKNGFEIFRIDGIYEINDKIIKFELQIKSLVNIFWGELEHKIIYKDHNYRIADDFLKELMGSIKKNLTMIDNQLLMIYNQFSSANSIDPMMRKSKLEVFLSKIIYDIFSTKMQNSIGFGVDFKKSCDTIMKYIFRTRNAENLDDYNKTMVKTMDRLNSISKNDVNFNSEIEFEREIHFEDAFSNKIGYTILNSINNEFQWNLFFRILFEIELGNNAEDFETFIKFVRTRFYENNSFLRLHSILNEEEFESVKNDIMLTIAHSFEIVDSIEFIYDNNIDEINEVITSLIDLICEKISTYEEWEKTRDIGLNLLHFKVLSIFNCKVETYKVKELIERVKSGAYKIEISKSILKYIDKLDEMDKIKAEEAVRLFKIKL</sequence>
<reference evidence="3" key="1">
    <citation type="submission" date="2020-12" db="EMBL/GenBank/DDBJ databases">
        <title>Clostridium thailandense sp. nov., a novel acetogenic bacterium isolated from peat land soil in Thailand.</title>
        <authorList>
            <person name="Chaikitkaew S."/>
            <person name="Birkeland N.K."/>
        </authorList>
    </citation>
    <scope>NUCLEOTIDE SEQUENCE</scope>
    <source>
        <strain evidence="3">DSM 17425</strain>
    </source>
</reference>
<dbReference type="EMBL" id="JAEEGB010000004">
    <property type="protein sequence ID" value="MBI6871756.1"/>
    <property type="molecule type" value="Genomic_DNA"/>
</dbReference>
<dbReference type="RefSeq" id="WP_211141193.1">
    <property type="nucleotide sequence ID" value="NZ_JAEEGB010000004.1"/>
</dbReference>
<evidence type="ECO:0000313" key="3">
    <source>
        <dbReference type="EMBL" id="MBI6871756.1"/>
    </source>
</evidence>
<dbReference type="SUPFAM" id="SSF81301">
    <property type="entry name" value="Nucleotidyltransferase"/>
    <property type="match status" value="1"/>
</dbReference>
<dbReference type="Proteomes" id="UP000622687">
    <property type="component" value="Unassembled WGS sequence"/>
</dbReference>
<organism evidence="3 4">
    <name type="scientific">Clostridium aciditolerans</name>
    <dbReference type="NCBI Taxonomy" id="339861"/>
    <lineage>
        <taxon>Bacteria</taxon>
        <taxon>Bacillati</taxon>
        <taxon>Bacillota</taxon>
        <taxon>Clostridia</taxon>
        <taxon>Eubacteriales</taxon>
        <taxon>Clostridiaceae</taxon>
        <taxon>Clostridium</taxon>
    </lineage>
</organism>
<dbReference type="GO" id="GO:0015969">
    <property type="term" value="P:guanosine tetraphosphate metabolic process"/>
    <property type="evidence" value="ECO:0007669"/>
    <property type="project" value="InterPro"/>
</dbReference>
<comment type="caution">
    <text evidence="3">The sequence shown here is derived from an EMBL/GenBank/DDBJ whole genome shotgun (WGS) entry which is preliminary data.</text>
</comment>
<dbReference type="Pfam" id="PF04607">
    <property type="entry name" value="RelA_SpoT"/>
    <property type="match status" value="1"/>
</dbReference>
<comment type="pathway">
    <text evidence="1">Purine metabolism; ppGpp biosynthesis; ppGpp from GTP: step 1/2.</text>
</comment>
<keyword evidence="4" id="KW-1185">Reference proteome</keyword>
<dbReference type="AlphaFoldDB" id="A0A934M583"/>
<evidence type="ECO:0000313" key="4">
    <source>
        <dbReference type="Proteomes" id="UP000622687"/>
    </source>
</evidence>
<dbReference type="Gene3D" id="3.30.460.10">
    <property type="entry name" value="Beta Polymerase, domain 2"/>
    <property type="match status" value="1"/>
</dbReference>
<dbReference type="PANTHER" id="PTHR41773:SF1">
    <property type="entry name" value="RELA_SPOT DOMAIN-CONTAINING PROTEIN"/>
    <property type="match status" value="1"/>
</dbReference>
<proteinExistence type="predicted"/>
<name>A0A934M583_9CLOT</name>
<gene>
    <name evidence="3" type="ORF">I6U51_03425</name>
</gene>
<protein>
    <recommendedName>
        <fullName evidence="2">RelA/SpoT domain-containing protein</fullName>
    </recommendedName>
</protein>
<evidence type="ECO:0000259" key="2">
    <source>
        <dbReference type="SMART" id="SM00954"/>
    </source>
</evidence>
<feature type="domain" description="RelA/SpoT" evidence="2">
    <location>
        <begin position="50"/>
        <end position="186"/>
    </location>
</feature>
<evidence type="ECO:0000256" key="1">
    <source>
        <dbReference type="ARBA" id="ARBA00004976"/>
    </source>
</evidence>
<dbReference type="SMART" id="SM00954">
    <property type="entry name" value="RelA_SpoT"/>
    <property type="match status" value="1"/>
</dbReference>
<dbReference type="PANTHER" id="PTHR41773">
    <property type="entry name" value="GTP PYROPHOSPHATASE-RELATED"/>
    <property type="match status" value="1"/>
</dbReference>
<dbReference type="InterPro" id="IPR007685">
    <property type="entry name" value="RelA_SpoT"/>
</dbReference>
<dbReference type="InterPro" id="IPR043519">
    <property type="entry name" value="NT_sf"/>
</dbReference>
<accession>A0A934M583</accession>